<protein>
    <submittedName>
        <fullName evidence="5">Response regulator</fullName>
    </submittedName>
</protein>
<dbReference type="InterPro" id="IPR050595">
    <property type="entry name" value="Bact_response_regulator"/>
</dbReference>
<proteinExistence type="predicted"/>
<reference evidence="5 6" key="1">
    <citation type="submission" date="2020-10" db="EMBL/GenBank/DDBJ databases">
        <title>Ramlibacter sp. HM2 16S ribosomal RNA gene Genome sequencing and assembly.</title>
        <authorList>
            <person name="Kang M."/>
        </authorList>
    </citation>
    <scope>NUCLEOTIDE SEQUENCE [LARGE SCALE GENOMIC DNA]</scope>
    <source>
        <strain evidence="5 6">HM2</strain>
    </source>
</reference>
<dbReference type="SMART" id="SM00448">
    <property type="entry name" value="REC"/>
    <property type="match status" value="1"/>
</dbReference>
<accession>A0ABR9S5V5</accession>
<sequence>MASVLLIEDDEAQRFIAGFALKKAGHEVREAHDGPHGVVAARKERPDIIVCDVMMPGMTGYEVLAALRADPDLVTVPFILLTAMADRQHMRQGMTAGADDYLTKPYRPDELCEAVAAVLQRRHMQEEAFRGSMTDVVENALEQQKETLSRQYETKLQREINARWSQANAATDLHYDNAFVLLADLVSGGAAPSEDGLIERVKQAQQAARDTLYLWGATQVLPYGTKLMAVFADQGTKTTPPELRVLRAAIALAKAAPRERPVSVALHQGPVALVALSDGLHGDQGHALVPGDAVNTVATLEEYAASTGWRIVASEAMAKVLQEHASTGRSGRTARGDTVVEITGPAPA</sequence>
<dbReference type="SUPFAM" id="SSF55073">
    <property type="entry name" value="Nucleotide cyclase"/>
    <property type="match status" value="1"/>
</dbReference>
<evidence type="ECO:0000256" key="3">
    <source>
        <dbReference type="SAM" id="MobiDB-lite"/>
    </source>
</evidence>
<keyword evidence="1 2" id="KW-0597">Phosphoprotein</keyword>
<dbReference type="Gene3D" id="3.30.70.1230">
    <property type="entry name" value="Nucleotide cyclase"/>
    <property type="match status" value="1"/>
</dbReference>
<dbReference type="Proteomes" id="UP000806285">
    <property type="component" value="Unassembled WGS sequence"/>
</dbReference>
<dbReference type="SUPFAM" id="SSF52172">
    <property type="entry name" value="CheY-like"/>
    <property type="match status" value="1"/>
</dbReference>
<feature type="modified residue" description="4-aspartylphosphate" evidence="2">
    <location>
        <position position="52"/>
    </location>
</feature>
<evidence type="ECO:0000256" key="2">
    <source>
        <dbReference type="PROSITE-ProRule" id="PRU00169"/>
    </source>
</evidence>
<evidence type="ECO:0000313" key="5">
    <source>
        <dbReference type="EMBL" id="MBE7368851.1"/>
    </source>
</evidence>
<gene>
    <name evidence="5" type="ORF">IM787_14915</name>
</gene>
<evidence type="ECO:0000313" key="6">
    <source>
        <dbReference type="Proteomes" id="UP000806285"/>
    </source>
</evidence>
<dbReference type="EMBL" id="JADDIV010000004">
    <property type="protein sequence ID" value="MBE7368851.1"/>
    <property type="molecule type" value="Genomic_DNA"/>
</dbReference>
<dbReference type="InterPro" id="IPR001789">
    <property type="entry name" value="Sig_transdc_resp-reg_receiver"/>
</dbReference>
<dbReference type="PANTHER" id="PTHR44591:SF23">
    <property type="entry name" value="CHEY SUBFAMILY"/>
    <property type="match status" value="1"/>
</dbReference>
<dbReference type="PROSITE" id="PS50110">
    <property type="entry name" value="RESPONSE_REGULATORY"/>
    <property type="match status" value="1"/>
</dbReference>
<dbReference type="Gene3D" id="3.40.50.2300">
    <property type="match status" value="1"/>
</dbReference>
<dbReference type="CDD" id="cd17574">
    <property type="entry name" value="REC_OmpR"/>
    <property type="match status" value="1"/>
</dbReference>
<dbReference type="Pfam" id="PF00072">
    <property type="entry name" value="Response_reg"/>
    <property type="match status" value="1"/>
</dbReference>
<dbReference type="RefSeq" id="WP_193677469.1">
    <property type="nucleotide sequence ID" value="NZ_JADDIV010000004.1"/>
</dbReference>
<name>A0ABR9S5V5_9BURK</name>
<organism evidence="5 6">
    <name type="scientific">Ramlibacter pallidus</name>
    <dbReference type="NCBI Taxonomy" id="2780087"/>
    <lineage>
        <taxon>Bacteria</taxon>
        <taxon>Pseudomonadati</taxon>
        <taxon>Pseudomonadota</taxon>
        <taxon>Betaproteobacteria</taxon>
        <taxon>Burkholderiales</taxon>
        <taxon>Comamonadaceae</taxon>
        <taxon>Ramlibacter</taxon>
    </lineage>
</organism>
<dbReference type="InterPro" id="IPR011006">
    <property type="entry name" value="CheY-like_superfamily"/>
</dbReference>
<dbReference type="PANTHER" id="PTHR44591">
    <property type="entry name" value="STRESS RESPONSE REGULATOR PROTEIN 1"/>
    <property type="match status" value="1"/>
</dbReference>
<feature type="domain" description="Response regulatory" evidence="4">
    <location>
        <begin position="3"/>
        <end position="119"/>
    </location>
</feature>
<evidence type="ECO:0000259" key="4">
    <source>
        <dbReference type="PROSITE" id="PS50110"/>
    </source>
</evidence>
<comment type="caution">
    <text evidence="5">The sequence shown here is derived from an EMBL/GenBank/DDBJ whole genome shotgun (WGS) entry which is preliminary data.</text>
</comment>
<feature type="region of interest" description="Disordered" evidence="3">
    <location>
        <begin position="324"/>
        <end position="348"/>
    </location>
</feature>
<evidence type="ECO:0000256" key="1">
    <source>
        <dbReference type="ARBA" id="ARBA00022553"/>
    </source>
</evidence>
<keyword evidence="6" id="KW-1185">Reference proteome</keyword>
<dbReference type="InterPro" id="IPR029787">
    <property type="entry name" value="Nucleotide_cyclase"/>
</dbReference>